<evidence type="ECO:0000256" key="2">
    <source>
        <dbReference type="SAM" id="Phobius"/>
    </source>
</evidence>
<keyword evidence="2" id="KW-0812">Transmembrane</keyword>
<organism evidence="3 4">
    <name type="scientific">Symbiodinium natans</name>
    <dbReference type="NCBI Taxonomy" id="878477"/>
    <lineage>
        <taxon>Eukaryota</taxon>
        <taxon>Sar</taxon>
        <taxon>Alveolata</taxon>
        <taxon>Dinophyceae</taxon>
        <taxon>Suessiales</taxon>
        <taxon>Symbiodiniaceae</taxon>
        <taxon>Symbiodinium</taxon>
    </lineage>
</organism>
<dbReference type="OrthoDB" id="441689at2759"/>
<dbReference type="GO" id="GO:0003677">
    <property type="term" value="F:DNA binding"/>
    <property type="evidence" value="ECO:0007669"/>
    <property type="project" value="InterPro"/>
</dbReference>
<feature type="compositionally biased region" description="Basic and acidic residues" evidence="1">
    <location>
        <begin position="977"/>
        <end position="987"/>
    </location>
</feature>
<evidence type="ECO:0000313" key="3">
    <source>
        <dbReference type="EMBL" id="CAE7545205.1"/>
    </source>
</evidence>
<evidence type="ECO:0000256" key="1">
    <source>
        <dbReference type="SAM" id="MobiDB-lite"/>
    </source>
</evidence>
<feature type="transmembrane region" description="Helical" evidence="2">
    <location>
        <begin position="66"/>
        <end position="89"/>
    </location>
</feature>
<sequence>MDWTLCRAVGVDLFRVAVYWLTEYKNGTCEKGVAKKDQVIGQCQRDKEACFRDLGAAETRRDCQHLLAIVAGFLGGLICGVTLCIFLWYRLLRAEPPGRVTTPPVIDAVPLKLGLFEQQAGDVNWLQQDGALVRFRDDPDLLHFREVVKCTEGNHCFVLTPDRDLNEVDLEEGNMFVEVKRMQPGRLPRGIRDADTYLPRHSGGGEFTAEELRHYAQVAEKLSKGGGAHVRRVGKVGTGGLDVLPGGAQQPAAQPLSELAWMQVFGGSPGSLGAEVFPPPDSAIVNAGSDKYTIFVDGLQGGQVVLARQVSRAGLEAAKRLLSPPDNKGSERDVRVLPVLFDSAEERWRTVAEAVPESEEVDYEDFPLAGPRTVMRDMRQLRRAGQDFLQHHESWIKKSGVRSTDRSVHEHSSLCRALHLMICYDQLNAPALAAAEALNRRRALIEFAHHGRPEAPSYEGAEDLLGVREASDGAMIDPALTSFAAKKAASKAEVLKQQRLAAEEKRHRRNQAAVTEDEAGASSKAKAKGWSVAQEDVRDYFYRLGISRELGEYFCLPEIDPHILNQILGELPKELAELIDLSAAPIYPCMAVLPMGFSWAFHLAHKAHVHIASSALPHVNLMQDRTPIPKLGAKGESNTTAMLIYADNNNHVGTDLDKVAADQDAVMGALHQRGLDTHDVTEAASLAESLGVRIDGMAGHVLPTPKRDWRLDRALSAICRGVKLSGQELQVVIGHVTVRSLLHRGLMGIIRYAYAFIEKNYTRRTRVWGSVLQELYHFRHLMVLGFGNFKQAWSDTIFCTDACLSGYAVMSSVQGSDTALDTSMVFEDPLTVKPEVDGEVMGHVEVDPRFPDVEPSVMSQEKWRRVWCCPVHHREPVHLIEARSILGAVKHIARDSRRHGQRFVILNDNMSVVLALQKGRCSSFSLLRLIRRISAHVLVSNIRLCARWVPSEWNVEVFTRDEAKAANRRMQSSGQLPERDVLQKERSSSPLRSGKPSRADLRSLLASHKRRQQRGIQRKKKYEARLRATRGERGLLEQSSVREPQRKDYLSKLEGFYSFVVQYDLALSNEKELDEALCDYGDILFLDGYGSNFGEKLMAAVEFERPEFARSGMLAVPRFRRSLKGWRKLAPAQTRMPMLEFLKGAISGVMLKMGQRSMALYNEVTFSTYARPGEMMRVSAEDVLMPNHEFDKAVIVLGPLERGESSKAGIYDEVLLLDDVRAPFLPSLLHAQACKQRMEKGAEAPLWDFTAKAYLKTWRECVVALGIQQLATSPYQNRHGGASRDHLQRLRSIEEIRRRGRWASETSARIYDKPGRMQQLISQHEGKFRDFGENIRVRLYHSGNVVLPRSIKVPTS</sequence>
<dbReference type="InterPro" id="IPR011010">
    <property type="entry name" value="DNA_brk_join_enz"/>
</dbReference>
<feature type="region of interest" description="Disordered" evidence="1">
    <location>
        <begin position="966"/>
        <end position="997"/>
    </location>
</feature>
<dbReference type="EMBL" id="CAJNDS010002613">
    <property type="protein sequence ID" value="CAE7545205.1"/>
    <property type="molecule type" value="Genomic_DNA"/>
</dbReference>
<dbReference type="SUPFAM" id="SSF56349">
    <property type="entry name" value="DNA breaking-rejoining enzymes"/>
    <property type="match status" value="1"/>
</dbReference>
<keyword evidence="2" id="KW-1133">Transmembrane helix</keyword>
<keyword evidence="4" id="KW-1185">Reference proteome</keyword>
<dbReference type="Proteomes" id="UP000604046">
    <property type="component" value="Unassembled WGS sequence"/>
</dbReference>
<accession>A0A812TZY4</accession>
<comment type="caution">
    <text evidence="3">The sequence shown here is derived from an EMBL/GenBank/DDBJ whole genome shotgun (WGS) entry which is preliminary data.</text>
</comment>
<proteinExistence type="predicted"/>
<evidence type="ECO:0000313" key="4">
    <source>
        <dbReference type="Proteomes" id="UP000604046"/>
    </source>
</evidence>
<reference evidence="3" key="1">
    <citation type="submission" date="2021-02" db="EMBL/GenBank/DDBJ databases">
        <authorList>
            <person name="Dougan E. K."/>
            <person name="Rhodes N."/>
            <person name="Thang M."/>
            <person name="Chan C."/>
        </authorList>
    </citation>
    <scope>NUCLEOTIDE SEQUENCE</scope>
</reference>
<protein>
    <submittedName>
        <fullName evidence="3">Uncharacterized protein</fullName>
    </submittedName>
</protein>
<name>A0A812TZY4_9DINO</name>
<gene>
    <name evidence="3" type="ORF">SNAT2548_LOCUS30591</name>
</gene>
<keyword evidence="2" id="KW-0472">Membrane</keyword>